<accession>A0A1X2GPK6</accession>
<feature type="region of interest" description="Disordered" evidence="1">
    <location>
        <begin position="170"/>
        <end position="190"/>
    </location>
</feature>
<evidence type="ECO:0000313" key="2">
    <source>
        <dbReference type="EMBL" id="ORX58763.1"/>
    </source>
</evidence>
<feature type="compositionally biased region" description="Polar residues" evidence="1">
    <location>
        <begin position="178"/>
        <end position="190"/>
    </location>
</feature>
<dbReference type="AlphaFoldDB" id="A0A1X2GPK6"/>
<evidence type="ECO:0000256" key="1">
    <source>
        <dbReference type="SAM" id="MobiDB-lite"/>
    </source>
</evidence>
<sequence>MSFYDGIKELSSYIRKSQEPTFGEFTMVHSANIAKWSIGFCSFEPNQLYSIWYQRFGSHIKENNKVFAKAKYDDDTWKAISQMSVSLHKAKLESQVQQAKNLRTNTAILMNNSRHDVTMNLSMYWIGKYRESPIDRQIYIQMITLCPSILEPMNPTGAIDFIQSQNGSHAKTEKMSCKGSSPSTLTRRHT</sequence>
<evidence type="ECO:0000313" key="3">
    <source>
        <dbReference type="Proteomes" id="UP000242146"/>
    </source>
</evidence>
<keyword evidence="3" id="KW-1185">Reference proteome</keyword>
<dbReference type="EMBL" id="MCGT01000006">
    <property type="protein sequence ID" value="ORX58763.1"/>
    <property type="molecule type" value="Genomic_DNA"/>
</dbReference>
<comment type="caution">
    <text evidence="2">The sequence shown here is derived from an EMBL/GenBank/DDBJ whole genome shotgun (WGS) entry which is preliminary data.</text>
</comment>
<reference evidence="2 3" key="1">
    <citation type="submission" date="2016-07" db="EMBL/GenBank/DDBJ databases">
        <title>Pervasive Adenine N6-methylation of Active Genes in Fungi.</title>
        <authorList>
            <consortium name="DOE Joint Genome Institute"/>
            <person name="Mondo S.J."/>
            <person name="Dannebaum R.O."/>
            <person name="Kuo R.C."/>
            <person name="Labutti K."/>
            <person name="Haridas S."/>
            <person name="Kuo A."/>
            <person name="Salamov A."/>
            <person name="Ahrendt S.R."/>
            <person name="Lipzen A."/>
            <person name="Sullivan W."/>
            <person name="Andreopoulos W.B."/>
            <person name="Clum A."/>
            <person name="Lindquist E."/>
            <person name="Daum C."/>
            <person name="Ramamoorthy G.K."/>
            <person name="Gryganskyi A."/>
            <person name="Culley D."/>
            <person name="Magnuson J.K."/>
            <person name="James T.Y."/>
            <person name="O'Malley M.A."/>
            <person name="Stajich J.E."/>
            <person name="Spatafora J.W."/>
            <person name="Visel A."/>
            <person name="Grigoriev I.V."/>
        </authorList>
    </citation>
    <scope>NUCLEOTIDE SEQUENCE [LARGE SCALE GENOMIC DNA]</scope>
    <source>
        <strain evidence="2 3">NRRL 3301</strain>
    </source>
</reference>
<proteinExistence type="predicted"/>
<name>A0A1X2GPK6_9FUNG</name>
<protein>
    <submittedName>
        <fullName evidence="2">Uncharacterized protein</fullName>
    </submittedName>
</protein>
<organism evidence="2 3">
    <name type="scientific">Hesseltinella vesiculosa</name>
    <dbReference type="NCBI Taxonomy" id="101127"/>
    <lineage>
        <taxon>Eukaryota</taxon>
        <taxon>Fungi</taxon>
        <taxon>Fungi incertae sedis</taxon>
        <taxon>Mucoromycota</taxon>
        <taxon>Mucoromycotina</taxon>
        <taxon>Mucoromycetes</taxon>
        <taxon>Mucorales</taxon>
        <taxon>Cunninghamellaceae</taxon>
        <taxon>Hesseltinella</taxon>
    </lineage>
</organism>
<gene>
    <name evidence="2" type="ORF">DM01DRAFT_1405393</name>
</gene>
<dbReference type="Proteomes" id="UP000242146">
    <property type="component" value="Unassembled WGS sequence"/>
</dbReference>